<keyword evidence="4 10" id="KW-0812">Transmembrane</keyword>
<evidence type="ECO:0000256" key="8">
    <source>
        <dbReference type="ARBA" id="ARBA00023128"/>
    </source>
</evidence>
<dbReference type="PROSITE" id="PS50920">
    <property type="entry name" value="SOLCAR"/>
    <property type="match status" value="3"/>
</dbReference>
<evidence type="ECO:0000256" key="5">
    <source>
        <dbReference type="ARBA" id="ARBA00022737"/>
    </source>
</evidence>
<dbReference type="InterPro" id="IPR023395">
    <property type="entry name" value="MCP_dom_sf"/>
</dbReference>
<keyword evidence="13" id="KW-1185">Reference proteome</keyword>
<dbReference type="EMBL" id="JAQMWT010000370">
    <property type="protein sequence ID" value="KAJ8602682.1"/>
    <property type="molecule type" value="Genomic_DNA"/>
</dbReference>
<comment type="caution">
    <text evidence="12">The sequence shown here is derived from an EMBL/GenBank/DDBJ whole genome shotgun (WGS) entry which is preliminary data.</text>
</comment>
<dbReference type="GO" id="GO:0005743">
    <property type="term" value="C:mitochondrial inner membrane"/>
    <property type="evidence" value="ECO:0007669"/>
    <property type="project" value="UniProtKB-SubCell"/>
</dbReference>
<evidence type="ECO:0000256" key="11">
    <source>
        <dbReference type="RuleBase" id="RU000488"/>
    </source>
</evidence>
<accession>A0AAD7XNV1</accession>
<name>A0AAD7XNV1_9STRA</name>
<dbReference type="PANTHER" id="PTHR45928:SF1">
    <property type="entry name" value="RE38146P"/>
    <property type="match status" value="1"/>
</dbReference>
<evidence type="ECO:0000256" key="1">
    <source>
        <dbReference type="ARBA" id="ARBA00004448"/>
    </source>
</evidence>
<feature type="repeat" description="Solcar" evidence="10">
    <location>
        <begin position="101"/>
        <end position="180"/>
    </location>
</feature>
<dbReference type="Proteomes" id="UP001230188">
    <property type="component" value="Unassembled WGS sequence"/>
</dbReference>
<dbReference type="InterPro" id="IPR051508">
    <property type="entry name" value="Mito_Carrier_Antiporter"/>
</dbReference>
<feature type="repeat" description="Solcar" evidence="10">
    <location>
        <begin position="187"/>
        <end position="270"/>
    </location>
</feature>
<evidence type="ECO:0000256" key="7">
    <source>
        <dbReference type="ARBA" id="ARBA00022989"/>
    </source>
</evidence>
<dbReference type="InterPro" id="IPR018108">
    <property type="entry name" value="MCP_transmembrane"/>
</dbReference>
<sequence>MTRPVAVEVSAASVAAAAVVCVTNPMEVVKTRLQLLGEGGRASEAPKNPFATLWSIGRREGVRGVQAGLVSGIAYQVVMNGTRLGAYEACKKTLPEVMGEARSVVAGAATGIAGAFLASPFFQVKVQLQSRKVPDLATGFKEILRVEGVSGLFRGANAAMLRVAAGSAAQLSSYDFFKARLGCLIDDGPKLHFAASLATSMVVVGVMQPFDVVSTRLYNSRAYRGILDCATTAIRTEGIRGLYKGSLAHYFRIGPHTILIFVAWEQCRLFADRVITYYGESRPP</sequence>
<proteinExistence type="inferred from homology"/>
<evidence type="ECO:0000256" key="4">
    <source>
        <dbReference type="ARBA" id="ARBA00022692"/>
    </source>
</evidence>
<dbReference type="Pfam" id="PF00153">
    <property type="entry name" value="Mito_carr"/>
    <property type="match status" value="3"/>
</dbReference>
<evidence type="ECO:0000256" key="3">
    <source>
        <dbReference type="ARBA" id="ARBA00022448"/>
    </source>
</evidence>
<evidence type="ECO:0008006" key="14">
    <source>
        <dbReference type="Google" id="ProtNLM"/>
    </source>
</evidence>
<dbReference type="PANTHER" id="PTHR45928">
    <property type="entry name" value="RE38146P"/>
    <property type="match status" value="1"/>
</dbReference>
<gene>
    <name evidence="12" type="ORF">CTAYLR_003753</name>
</gene>
<evidence type="ECO:0000313" key="12">
    <source>
        <dbReference type="EMBL" id="KAJ8602682.1"/>
    </source>
</evidence>
<dbReference type="SUPFAM" id="SSF103506">
    <property type="entry name" value="Mitochondrial carrier"/>
    <property type="match status" value="1"/>
</dbReference>
<evidence type="ECO:0000313" key="13">
    <source>
        <dbReference type="Proteomes" id="UP001230188"/>
    </source>
</evidence>
<protein>
    <recommendedName>
        <fullName evidence="14">Mitochondrial carrier protein</fullName>
    </recommendedName>
</protein>
<keyword evidence="8" id="KW-0496">Mitochondrion</keyword>
<evidence type="ECO:0000256" key="2">
    <source>
        <dbReference type="ARBA" id="ARBA00006375"/>
    </source>
</evidence>
<comment type="subcellular location">
    <subcellularLocation>
        <location evidence="1">Mitochondrion inner membrane</location>
        <topology evidence="1">Multi-pass membrane protein</topology>
    </subcellularLocation>
</comment>
<keyword evidence="9 10" id="KW-0472">Membrane</keyword>
<keyword evidence="5" id="KW-0677">Repeat</keyword>
<organism evidence="12 13">
    <name type="scientific">Chrysophaeum taylorii</name>
    <dbReference type="NCBI Taxonomy" id="2483200"/>
    <lineage>
        <taxon>Eukaryota</taxon>
        <taxon>Sar</taxon>
        <taxon>Stramenopiles</taxon>
        <taxon>Ochrophyta</taxon>
        <taxon>Pelagophyceae</taxon>
        <taxon>Pelagomonadales</taxon>
        <taxon>Pelagomonadaceae</taxon>
        <taxon>Chrysophaeum</taxon>
    </lineage>
</organism>
<feature type="repeat" description="Solcar" evidence="10">
    <location>
        <begin position="3"/>
        <end position="93"/>
    </location>
</feature>
<reference evidence="12" key="1">
    <citation type="submission" date="2023-01" db="EMBL/GenBank/DDBJ databases">
        <title>Metagenome sequencing of chrysophaentin producing Chrysophaeum taylorii.</title>
        <authorList>
            <person name="Davison J."/>
            <person name="Bewley C."/>
        </authorList>
    </citation>
    <scope>NUCLEOTIDE SEQUENCE</scope>
    <source>
        <strain evidence="12">NIES-1699</strain>
    </source>
</reference>
<dbReference type="AlphaFoldDB" id="A0AAD7XNV1"/>
<evidence type="ECO:0000256" key="6">
    <source>
        <dbReference type="ARBA" id="ARBA00022792"/>
    </source>
</evidence>
<keyword evidence="6" id="KW-0999">Mitochondrion inner membrane</keyword>
<keyword evidence="7" id="KW-1133">Transmembrane helix</keyword>
<evidence type="ECO:0000256" key="9">
    <source>
        <dbReference type="ARBA" id="ARBA00023136"/>
    </source>
</evidence>
<comment type="similarity">
    <text evidence="2 11">Belongs to the mitochondrial carrier (TC 2.A.29) family.</text>
</comment>
<keyword evidence="3 11" id="KW-0813">Transport</keyword>
<dbReference type="Gene3D" id="1.50.40.10">
    <property type="entry name" value="Mitochondrial carrier domain"/>
    <property type="match status" value="1"/>
</dbReference>
<evidence type="ECO:0000256" key="10">
    <source>
        <dbReference type="PROSITE-ProRule" id="PRU00282"/>
    </source>
</evidence>